<comment type="caution">
    <text evidence="5">The sequence shown here is derived from an EMBL/GenBank/DDBJ whole genome shotgun (WGS) entry which is preliminary data.</text>
</comment>
<evidence type="ECO:0000259" key="3">
    <source>
        <dbReference type="Pfam" id="PF16391"/>
    </source>
</evidence>
<evidence type="ECO:0000259" key="4">
    <source>
        <dbReference type="Pfam" id="PF17166"/>
    </source>
</evidence>
<organism evidence="5 6">
    <name type="scientific">Filimonas zeae</name>
    <dbReference type="NCBI Taxonomy" id="1737353"/>
    <lineage>
        <taxon>Bacteria</taxon>
        <taxon>Pseudomonadati</taxon>
        <taxon>Bacteroidota</taxon>
        <taxon>Chitinophagia</taxon>
        <taxon>Chitinophagales</taxon>
        <taxon>Chitinophagaceae</taxon>
        <taxon>Filimonas</taxon>
    </lineage>
</organism>
<keyword evidence="6" id="KW-1185">Reference proteome</keyword>
<evidence type="ECO:0008006" key="7">
    <source>
        <dbReference type="Google" id="ProtNLM"/>
    </source>
</evidence>
<dbReference type="InterPro" id="IPR032527">
    <property type="entry name" value="DUF4959"/>
</dbReference>
<dbReference type="RefSeq" id="WP_188949757.1">
    <property type="nucleotide sequence ID" value="NZ_BMIB01000001.1"/>
</dbReference>
<keyword evidence="1" id="KW-0732">Signal</keyword>
<dbReference type="Proteomes" id="UP000627292">
    <property type="component" value="Unassembled WGS sequence"/>
</dbReference>
<feature type="signal peptide" evidence="1">
    <location>
        <begin position="1"/>
        <end position="15"/>
    </location>
</feature>
<proteinExistence type="predicted"/>
<dbReference type="Pfam" id="PF16323">
    <property type="entry name" value="DUF4959"/>
    <property type="match status" value="1"/>
</dbReference>
<dbReference type="InterPro" id="IPR032164">
    <property type="entry name" value="DUF5000"/>
</dbReference>
<feature type="domain" description="DUF5126" evidence="4">
    <location>
        <begin position="126"/>
        <end position="229"/>
    </location>
</feature>
<sequence length="400" mass="44110">MRIIYSYMLVTVALAATFAGCRKEADRHSPQVGSGTVPQKVSNVQVVNKPGGAAISYTIPKDTVLLYVKAVYKLGNGKQAETKASYFSNSLLIEGIADTLEHEITLYSVSRSEVQSEPTVVKIKPLEPPILRVFKSLQVTTAFGGFNLTASNATRDDIVINVLGKNVYGEYEVDINKSVYTNADTVIAKIRGLDTTEYRYGFTVSDKWGNITDTLFKTFRPLYETEFSKANFSAFVLPGDAPQVTNGAALPYAWDNKLGWPNTSFTHQVNGGDKPHMITFNLGATGKISRIWIRPFPEGNRYYYLTTMKRFEIYGSASPSLSGELDNSWHLLGSYEVIKPSGTPYGTDSNTDQATAAAGFNWEVDLNAPKVRYIRIRCLENFAGGTAQSINELSVYGDPR</sequence>
<reference evidence="5" key="2">
    <citation type="submission" date="2020-09" db="EMBL/GenBank/DDBJ databases">
        <authorList>
            <person name="Sun Q."/>
            <person name="Zhou Y."/>
        </authorList>
    </citation>
    <scope>NUCLEOTIDE SEQUENCE</scope>
    <source>
        <strain evidence="5">CGMCC 1.15290</strain>
    </source>
</reference>
<dbReference type="InterPro" id="IPR008979">
    <property type="entry name" value="Galactose-bd-like_sf"/>
</dbReference>
<dbReference type="InterPro" id="IPR033431">
    <property type="entry name" value="DUF5126"/>
</dbReference>
<feature type="domain" description="DUF4959" evidence="2">
    <location>
        <begin position="20"/>
        <end position="125"/>
    </location>
</feature>
<dbReference type="Pfam" id="PF16391">
    <property type="entry name" value="DUF5000"/>
    <property type="match status" value="1"/>
</dbReference>
<accession>A0A917MS22</accession>
<dbReference type="Gene3D" id="2.60.120.260">
    <property type="entry name" value="Galactose-binding domain-like"/>
    <property type="match status" value="1"/>
</dbReference>
<gene>
    <name evidence="5" type="ORF">GCM10011379_01710</name>
</gene>
<dbReference type="AlphaFoldDB" id="A0A917MS22"/>
<evidence type="ECO:0000256" key="1">
    <source>
        <dbReference type="SAM" id="SignalP"/>
    </source>
</evidence>
<reference evidence="5" key="1">
    <citation type="journal article" date="2014" name="Int. J. Syst. Evol. Microbiol.">
        <title>Complete genome sequence of Corynebacterium casei LMG S-19264T (=DSM 44701T), isolated from a smear-ripened cheese.</title>
        <authorList>
            <consortium name="US DOE Joint Genome Institute (JGI-PGF)"/>
            <person name="Walter F."/>
            <person name="Albersmeier A."/>
            <person name="Kalinowski J."/>
            <person name="Ruckert C."/>
        </authorList>
    </citation>
    <scope>NUCLEOTIDE SEQUENCE</scope>
    <source>
        <strain evidence="5">CGMCC 1.15290</strain>
    </source>
</reference>
<dbReference type="Pfam" id="PF17166">
    <property type="entry name" value="DUF5126"/>
    <property type="match status" value="1"/>
</dbReference>
<feature type="domain" description="DUF5000" evidence="3">
    <location>
        <begin position="254"/>
        <end position="397"/>
    </location>
</feature>
<evidence type="ECO:0000313" key="5">
    <source>
        <dbReference type="EMBL" id="GGH57240.1"/>
    </source>
</evidence>
<dbReference type="PROSITE" id="PS51257">
    <property type="entry name" value="PROKAR_LIPOPROTEIN"/>
    <property type="match status" value="1"/>
</dbReference>
<evidence type="ECO:0000259" key="2">
    <source>
        <dbReference type="Pfam" id="PF16323"/>
    </source>
</evidence>
<dbReference type="EMBL" id="BMIB01000001">
    <property type="protein sequence ID" value="GGH57240.1"/>
    <property type="molecule type" value="Genomic_DNA"/>
</dbReference>
<evidence type="ECO:0000313" key="6">
    <source>
        <dbReference type="Proteomes" id="UP000627292"/>
    </source>
</evidence>
<name>A0A917MS22_9BACT</name>
<feature type="chain" id="PRO_5038125624" description="DUF4959 domain-containing protein" evidence="1">
    <location>
        <begin position="16"/>
        <end position="400"/>
    </location>
</feature>
<protein>
    <recommendedName>
        <fullName evidence="7">DUF4959 domain-containing protein</fullName>
    </recommendedName>
</protein>
<dbReference type="SUPFAM" id="SSF49785">
    <property type="entry name" value="Galactose-binding domain-like"/>
    <property type="match status" value="1"/>
</dbReference>